<dbReference type="PANTHER" id="PTHR23128">
    <property type="entry name" value="SERPENTINE RECEPTOR, CLASS E (EPSILON)-RELATED"/>
    <property type="match status" value="1"/>
</dbReference>
<keyword evidence="3" id="KW-1185">Reference proteome</keyword>
<keyword evidence="1" id="KW-0472">Membrane</keyword>
<feature type="transmembrane region" description="Helical" evidence="1">
    <location>
        <begin position="174"/>
        <end position="192"/>
    </location>
</feature>
<name>A0AAN5I2R1_9BILA</name>
<feature type="transmembrane region" description="Helical" evidence="1">
    <location>
        <begin position="88"/>
        <end position="105"/>
    </location>
</feature>
<feature type="transmembrane region" description="Helical" evidence="1">
    <location>
        <begin position="6"/>
        <end position="30"/>
    </location>
</feature>
<sequence>PVHWNLVLVTLYKSTWVSLSIGARAGLILFESGAIPFNHDEVPSLCLILSFLRLYGIISMSQFGFAIYAERWLALYFVRDYEYYLPGYKLSMLSMVPYFFFYFAIRSLYAENELRLEHLNQRDIRPNVTRRGRFPRSVQKFFGDHSKDMYTLSLRLQLDENIWCCRQISRANHIFITGVVSITLFITIPPLFSYTQETAWILMVFASILMVFASIV</sequence>
<dbReference type="AlphaFoldDB" id="A0AAN5I2R1"/>
<keyword evidence="1" id="KW-0812">Transmembrane</keyword>
<protein>
    <recommendedName>
        <fullName evidence="4">G protein-coupled receptor</fullName>
    </recommendedName>
</protein>
<reference evidence="3" key="1">
    <citation type="submission" date="2022-10" db="EMBL/GenBank/DDBJ databases">
        <title>Genome assembly of Pristionchus species.</title>
        <authorList>
            <person name="Yoshida K."/>
            <person name="Sommer R.J."/>
        </authorList>
    </citation>
    <scope>NUCLEOTIDE SEQUENCE [LARGE SCALE GENOMIC DNA]</scope>
    <source>
        <strain evidence="3">RS5460</strain>
    </source>
</reference>
<feature type="non-terminal residue" evidence="2">
    <location>
        <position position="1"/>
    </location>
</feature>
<dbReference type="PANTHER" id="PTHR23128:SF132">
    <property type="entry name" value="SERPENTINE RECEPTOR, CLASS E (EPSILON)-RELATED"/>
    <property type="match status" value="1"/>
</dbReference>
<organism evidence="2 3">
    <name type="scientific">Pristionchus mayeri</name>
    <dbReference type="NCBI Taxonomy" id="1317129"/>
    <lineage>
        <taxon>Eukaryota</taxon>
        <taxon>Metazoa</taxon>
        <taxon>Ecdysozoa</taxon>
        <taxon>Nematoda</taxon>
        <taxon>Chromadorea</taxon>
        <taxon>Rhabditida</taxon>
        <taxon>Rhabditina</taxon>
        <taxon>Diplogasteromorpha</taxon>
        <taxon>Diplogasteroidea</taxon>
        <taxon>Neodiplogasteridae</taxon>
        <taxon>Pristionchus</taxon>
    </lineage>
</organism>
<feature type="transmembrane region" description="Helical" evidence="1">
    <location>
        <begin position="42"/>
        <end position="68"/>
    </location>
</feature>
<keyword evidence="1" id="KW-1133">Transmembrane helix</keyword>
<evidence type="ECO:0008006" key="4">
    <source>
        <dbReference type="Google" id="ProtNLM"/>
    </source>
</evidence>
<evidence type="ECO:0000256" key="1">
    <source>
        <dbReference type="SAM" id="Phobius"/>
    </source>
</evidence>
<evidence type="ECO:0000313" key="3">
    <source>
        <dbReference type="Proteomes" id="UP001328107"/>
    </source>
</evidence>
<evidence type="ECO:0000313" key="2">
    <source>
        <dbReference type="EMBL" id="GMR49812.1"/>
    </source>
</evidence>
<proteinExistence type="predicted"/>
<dbReference type="EMBL" id="BTRK01000004">
    <property type="protein sequence ID" value="GMR49812.1"/>
    <property type="molecule type" value="Genomic_DNA"/>
</dbReference>
<gene>
    <name evidence="2" type="ORF">PMAYCL1PPCAC_20007</name>
</gene>
<accession>A0AAN5I2R1</accession>
<dbReference type="Proteomes" id="UP001328107">
    <property type="component" value="Unassembled WGS sequence"/>
</dbReference>
<comment type="caution">
    <text evidence="2">The sequence shown here is derived from an EMBL/GenBank/DDBJ whole genome shotgun (WGS) entry which is preliminary data.</text>
</comment>
<feature type="transmembrane region" description="Helical" evidence="1">
    <location>
        <begin position="198"/>
        <end position="215"/>
    </location>
</feature>